<dbReference type="AlphaFoldDB" id="A0A7C9UT77"/>
<proteinExistence type="predicted"/>
<organism evidence="1 2">
    <name type="scientific">Magnetospirillum aberrantis SpK</name>
    <dbReference type="NCBI Taxonomy" id="908842"/>
    <lineage>
        <taxon>Bacteria</taxon>
        <taxon>Pseudomonadati</taxon>
        <taxon>Pseudomonadota</taxon>
        <taxon>Alphaproteobacteria</taxon>
        <taxon>Rhodospirillales</taxon>
        <taxon>Rhodospirillaceae</taxon>
        <taxon>Magnetospirillum</taxon>
    </lineage>
</organism>
<gene>
    <name evidence="1" type="ORF">G4223_06960</name>
</gene>
<dbReference type="Proteomes" id="UP000480684">
    <property type="component" value="Unassembled WGS sequence"/>
</dbReference>
<accession>A0A7C9UT77</accession>
<comment type="caution">
    <text evidence="1">The sequence shown here is derived from an EMBL/GenBank/DDBJ whole genome shotgun (WGS) entry which is preliminary data.</text>
</comment>
<keyword evidence="2" id="KW-1185">Reference proteome</keyword>
<dbReference type="EMBL" id="JAAIYP010000034">
    <property type="protein sequence ID" value="NFV79848.1"/>
    <property type="molecule type" value="Genomic_DNA"/>
</dbReference>
<dbReference type="RefSeq" id="WP_163676986.1">
    <property type="nucleotide sequence ID" value="NZ_JAAIYP010000034.1"/>
</dbReference>
<reference evidence="1 2" key="1">
    <citation type="submission" date="2020-02" db="EMBL/GenBank/DDBJ databases">
        <authorList>
            <person name="Dziuba M."/>
            <person name="Kuznetsov B."/>
            <person name="Mardanov A."/>
            <person name="Ravin N."/>
            <person name="Grouzdev D."/>
        </authorList>
    </citation>
    <scope>NUCLEOTIDE SEQUENCE [LARGE SCALE GENOMIC DNA]</scope>
    <source>
        <strain evidence="1 2">SpK</strain>
    </source>
</reference>
<sequence>MADNIDHRITPALHPDNVRQIEGYDEDTAPVLAPTMTAFSAAYEGVRAVYAAREAADRNPAWTDEARIIQVDAFAKKHLDKITSTFDAIRSNLGKGIAALEQQLSQPLEAKAAASIAAEIRAHVKNLPNEKRHAFVQEALDSGDVVTVSSVLGAPPYLSGLDGQFQQIYTRRWHERNSPDATKRLRAMLGAKAMIEERAGLVFSAMEKAVGGTSAKAKELRDAQAVAERAFVLAAT</sequence>
<evidence type="ECO:0000313" key="2">
    <source>
        <dbReference type="Proteomes" id="UP000480684"/>
    </source>
</evidence>
<name>A0A7C9UT77_9PROT</name>
<protein>
    <submittedName>
        <fullName evidence="1">Uncharacterized protein</fullName>
    </submittedName>
</protein>
<evidence type="ECO:0000313" key="1">
    <source>
        <dbReference type="EMBL" id="NFV79848.1"/>
    </source>
</evidence>